<evidence type="ECO:0000259" key="2">
    <source>
        <dbReference type="PROSITE" id="PS50853"/>
    </source>
</evidence>
<dbReference type="InterPro" id="IPR003961">
    <property type="entry name" value="FN3_dom"/>
</dbReference>
<dbReference type="CDD" id="cd00063">
    <property type="entry name" value="FN3"/>
    <property type="match status" value="1"/>
</dbReference>
<evidence type="ECO:0000259" key="3">
    <source>
        <dbReference type="PROSITE" id="PS51272"/>
    </source>
</evidence>
<dbReference type="Pfam" id="PF18998">
    <property type="entry name" value="Flg_new_2"/>
    <property type="match status" value="1"/>
</dbReference>
<dbReference type="InterPro" id="IPR044060">
    <property type="entry name" value="Bacterial_rp_domain"/>
</dbReference>
<feature type="domain" description="SLH" evidence="3">
    <location>
        <begin position="1308"/>
        <end position="1366"/>
    </location>
</feature>
<evidence type="ECO:0000256" key="1">
    <source>
        <dbReference type="SAM" id="MobiDB-lite"/>
    </source>
</evidence>
<dbReference type="SMART" id="SM00060">
    <property type="entry name" value="FN3"/>
    <property type="match status" value="1"/>
</dbReference>
<proteinExistence type="predicted"/>
<dbReference type="Proteomes" id="UP000518605">
    <property type="component" value="Unassembled WGS sequence"/>
</dbReference>
<dbReference type="InterPro" id="IPR017853">
    <property type="entry name" value="GH"/>
</dbReference>
<protein>
    <submittedName>
        <fullName evidence="4">Uncharacterized protein YjdB</fullName>
    </submittedName>
</protein>
<dbReference type="InterPro" id="IPR025883">
    <property type="entry name" value="Cadherin-like_domain"/>
</dbReference>
<keyword evidence="5" id="KW-1185">Reference proteome</keyword>
<evidence type="ECO:0000313" key="4">
    <source>
        <dbReference type="EMBL" id="MBB3150493.1"/>
    </source>
</evidence>
<dbReference type="Pfam" id="PF00395">
    <property type="entry name" value="SLH"/>
    <property type="match status" value="3"/>
</dbReference>
<dbReference type="Gene3D" id="2.60.40.10">
    <property type="entry name" value="Immunoglobulins"/>
    <property type="match status" value="1"/>
</dbReference>
<evidence type="ECO:0000313" key="5">
    <source>
        <dbReference type="Proteomes" id="UP000518605"/>
    </source>
</evidence>
<dbReference type="RefSeq" id="WP_183558378.1">
    <property type="nucleotide sequence ID" value="NZ_CBCSLB010000001.1"/>
</dbReference>
<dbReference type="Gene3D" id="2.60.40.1080">
    <property type="match status" value="1"/>
</dbReference>
<feature type="region of interest" description="Disordered" evidence="1">
    <location>
        <begin position="1201"/>
        <end position="1248"/>
    </location>
</feature>
<dbReference type="InterPro" id="IPR051465">
    <property type="entry name" value="Cell_Envelope_Struct_Comp"/>
</dbReference>
<feature type="compositionally biased region" description="Pro residues" evidence="1">
    <location>
        <begin position="1222"/>
        <end position="1236"/>
    </location>
</feature>
<dbReference type="InterPro" id="IPR036116">
    <property type="entry name" value="FN3_sf"/>
</dbReference>
<dbReference type="InterPro" id="IPR013320">
    <property type="entry name" value="ConA-like_dom_sf"/>
</dbReference>
<feature type="domain" description="SLH" evidence="3">
    <location>
        <begin position="1244"/>
        <end position="1307"/>
    </location>
</feature>
<dbReference type="Gene3D" id="2.60.120.200">
    <property type="match status" value="1"/>
</dbReference>
<dbReference type="InterPro" id="IPR054490">
    <property type="entry name" value="BT_1020-like_b-sandwich_1"/>
</dbReference>
<dbReference type="Pfam" id="PF00041">
    <property type="entry name" value="fn3"/>
    <property type="match status" value="1"/>
</dbReference>
<dbReference type="PANTHER" id="PTHR43308:SF5">
    <property type="entry name" value="S-LAYER PROTEIN _ PEPTIDOGLYCAN ENDO-BETA-N-ACETYLGLUCOSAMINIDASE"/>
    <property type="match status" value="1"/>
</dbReference>
<dbReference type="PANTHER" id="PTHR43308">
    <property type="entry name" value="OUTER MEMBRANE PROTEIN ALPHA-RELATED"/>
    <property type="match status" value="1"/>
</dbReference>
<dbReference type="Pfam" id="PF12733">
    <property type="entry name" value="Cadherin-like"/>
    <property type="match status" value="1"/>
</dbReference>
<sequence>MLRSMITKKRMGRFLMKLTMVLMSIILVVLPTFTPNNVYAADAAAENVTVYAADALQQPFYGFGTQFDPYVGSNRIISPLSDEQWDQVMTRAEYMRMGFSRLALACNAFSPTLTVGEYDWNTDEMKQIYKILDRLKADGTTVLLSSWRMDYENDTVSNNSSEKYVDLIVDALDYLINTKGYTNIKYYQHVNEPKTNKISWEGYKQAVVWLKDKIADRNLPVALMATGNQPGTGLYDSKNQLELAPYLGAYDVHFYPSQASIANASNSVVATRMKELSDSPKPLFISEAGSFDNVTSDDHQPNVRNYWYSLHQVDYAMQAVFQGVSGISAWIMDDAMHGKLWGMWDIFNSPNPRPWFYSYSLLSRYVEQGSTLYQPEAGNDRTTRMLVSSKAVDDGTKNWTIAAVNRGTESREFTVRIPGVASATWDLYKYTQDYHPTDANALPVKDSEITNVDMTNTGVTITVPANGFVLLTTSDQSPVDGVPTEGVVKLPIFADFNNHTTGSAPIGWELQGDHVTIEDMPSAANKSMRVSGDSGAGVNGAAYHFISQSAKIVEEFDIKVDQTDQRVNAGILKSGADTATEVYFDKDGNLCYGDSSSGTIIMPYNAHTWYHVKIVADAATGKFDVYVNDMVIPKVHQASFKTSSSFIDHVEYNVPEESNAKFNVDNVRIYRLLAMDSFDEQSTGSAPAGWEVVGDQIKVEEMPSTSDKILKIDGKATTGADTAAIRFEAHNKRIVMGFDIKLDSKARVQSGYMYDEDIPAVVLYFDSDGTIRYYYGDRSRVLASSFQVNTWYSFKLVIDPSTNLFDIYLNDMNKPAVTNVPFRSSAFSLDRILFGAPENSQAIFNLNNVYAYTEAQMPSADANLKHIEFGTGTISPAFQTDTMDYQLIVNKGTESVSITPSPSSPYAMVSVDGIALSSDTASPRIPIAFGEDRNFTIEVKAQDGITTKQYEFTVIESDNPVVEVENVTLNKEALSLKVGDSETLTATITPSEATNKQATWTSSHSDVASVSETGEITAVSVGTATITVTTLDGGYTAECLVTVTDATGEGYAVAIENGEGSGSYAPGDIVTIKAQIAPDGQTFDKWTADKSSVVFENAGAIETTFVMPEESVTVTATYKATTRPMWPTGAQLLASNVGKTSLMLSWTAASGNTDVTSYKVYKNGIEFMTLPVEITNYQVGGLSSDKAYSFKVEAGDAADNWSVDGPSVTVTTEASSSGGGWTPPPTPTPTPTPTEPVNPTEPETPKVDLSDITDHWARAAISKSVELGFVNGYENGTFKPNATITRGEYATMLARALKLELGDSGFSFADQDQTPIWAQPFIQAIADAGFISGYEDGSFRTNNGVTRSELVVILVRAMGLEINPNASLAFDDAEQIPEWAKPYVATAAEAGFIKGYGNGKFNPNGTSTRAEAVTLILAMLDHLK</sequence>
<dbReference type="InterPro" id="IPR008964">
    <property type="entry name" value="Invasin/intimin_cell_adhesion"/>
</dbReference>
<dbReference type="PROSITE" id="PS51272">
    <property type="entry name" value="SLH"/>
    <property type="match status" value="3"/>
</dbReference>
<dbReference type="SUPFAM" id="SSF49373">
    <property type="entry name" value="Invasin/intimin cell-adhesion fragments"/>
    <property type="match status" value="1"/>
</dbReference>
<feature type="domain" description="SLH" evidence="3">
    <location>
        <begin position="1367"/>
        <end position="1424"/>
    </location>
</feature>
<reference evidence="4 5" key="1">
    <citation type="submission" date="2020-08" db="EMBL/GenBank/DDBJ databases">
        <title>Genomic Encyclopedia of Type Strains, Phase III (KMG-III): the genomes of soil and plant-associated and newly described type strains.</title>
        <authorList>
            <person name="Whitman W."/>
        </authorList>
    </citation>
    <scope>NUCLEOTIDE SEQUENCE [LARGE SCALE GENOMIC DNA]</scope>
    <source>
        <strain evidence="4 5">CECT 8234</strain>
    </source>
</reference>
<comment type="caution">
    <text evidence="4">The sequence shown here is derived from an EMBL/GenBank/DDBJ whole genome shotgun (WGS) entry which is preliminary data.</text>
</comment>
<dbReference type="InterPro" id="IPR003343">
    <property type="entry name" value="Big_2"/>
</dbReference>
<feature type="domain" description="Fibronectin type-III" evidence="2">
    <location>
        <begin position="1126"/>
        <end position="1215"/>
    </location>
</feature>
<dbReference type="SUPFAM" id="SSF49899">
    <property type="entry name" value="Concanavalin A-like lectins/glucanases"/>
    <property type="match status" value="1"/>
</dbReference>
<dbReference type="Pfam" id="PF02368">
    <property type="entry name" value="Big_2"/>
    <property type="match status" value="1"/>
</dbReference>
<dbReference type="Pfam" id="PF22585">
    <property type="entry name" value="Sialidase-like_CBM"/>
    <property type="match status" value="1"/>
</dbReference>
<dbReference type="InterPro" id="IPR001119">
    <property type="entry name" value="SLH_dom"/>
</dbReference>
<accession>A0A7W5C3U1</accession>
<dbReference type="Gene3D" id="3.20.20.80">
    <property type="entry name" value="Glycosidases"/>
    <property type="match status" value="1"/>
</dbReference>
<dbReference type="PROSITE" id="PS50853">
    <property type="entry name" value="FN3"/>
    <property type="match status" value="1"/>
</dbReference>
<dbReference type="SUPFAM" id="SSF49265">
    <property type="entry name" value="Fibronectin type III"/>
    <property type="match status" value="1"/>
</dbReference>
<organism evidence="4 5">
    <name type="scientific">Paenibacillus endophyticus</name>
    <dbReference type="NCBI Taxonomy" id="1294268"/>
    <lineage>
        <taxon>Bacteria</taxon>
        <taxon>Bacillati</taxon>
        <taxon>Bacillota</taxon>
        <taxon>Bacilli</taxon>
        <taxon>Bacillales</taxon>
        <taxon>Paenibacillaceae</taxon>
        <taxon>Paenibacillus</taxon>
    </lineage>
</organism>
<dbReference type="SMART" id="SM00635">
    <property type="entry name" value="BID_2"/>
    <property type="match status" value="1"/>
</dbReference>
<gene>
    <name evidence="4" type="ORF">FHS16_000525</name>
</gene>
<dbReference type="InterPro" id="IPR013783">
    <property type="entry name" value="Ig-like_fold"/>
</dbReference>
<dbReference type="SUPFAM" id="SSF51445">
    <property type="entry name" value="(Trans)glycosidases"/>
    <property type="match status" value="1"/>
</dbReference>
<dbReference type="EMBL" id="JACHXW010000001">
    <property type="protein sequence ID" value="MBB3150493.1"/>
    <property type="molecule type" value="Genomic_DNA"/>
</dbReference>
<name>A0A7W5C3U1_9BACL</name>